<sequence>MWGDHDDTDEQNALRKVEDNDGSLSHDALVGGAVAVAMKEWQEKKERDGEPQDYETGKTVFAGLAAAALTHLVETKGMDQIDSLKAKHDAAEQAKKALAQSGIYGQQNYQTREYNRDGDDNNDNDRSGNRGYGGRNNDNNDDSYGNNERSNRGEGYGNDESGAYGYGSENRYVFASLSIKL</sequence>
<dbReference type="EMBL" id="JABELV010000029">
    <property type="protein sequence ID" value="KAG7562580.1"/>
    <property type="molecule type" value="Genomic_DNA"/>
</dbReference>
<feature type="compositionally biased region" description="Polar residues" evidence="1">
    <location>
        <begin position="103"/>
        <end position="112"/>
    </location>
</feature>
<comment type="caution">
    <text evidence="2">The sequence shown here is derived from an EMBL/GenBank/DDBJ whole genome shotgun (WGS) entry which is preliminary data.</text>
</comment>
<dbReference type="InterPro" id="IPR022234">
    <property type="entry name" value="DUF3759"/>
</dbReference>
<evidence type="ECO:0000313" key="2">
    <source>
        <dbReference type="EMBL" id="KAG7562580.1"/>
    </source>
</evidence>
<dbReference type="Pfam" id="PF12585">
    <property type="entry name" value="DUF3759"/>
    <property type="match status" value="1"/>
</dbReference>
<evidence type="ECO:0000256" key="1">
    <source>
        <dbReference type="SAM" id="MobiDB-lite"/>
    </source>
</evidence>
<protein>
    <submittedName>
        <fullName evidence="2">Uncharacterized protein</fullName>
    </submittedName>
</protein>
<accession>A0A8K0NS92</accession>
<dbReference type="PANTHER" id="PTHR37450:SF1">
    <property type="entry name" value="CIPC PROTEIN"/>
    <property type="match status" value="1"/>
</dbReference>
<reference evidence="2" key="1">
    <citation type="submission" date="2020-04" db="EMBL/GenBank/DDBJ databases">
        <title>Analysis of mating type loci in Filobasidium floriforme.</title>
        <authorList>
            <person name="Nowrousian M."/>
        </authorList>
    </citation>
    <scope>NUCLEOTIDE SEQUENCE</scope>
    <source>
        <strain evidence="2">CBS 6242</strain>
    </source>
</reference>
<feature type="compositionally biased region" description="Basic and acidic residues" evidence="1">
    <location>
        <begin position="83"/>
        <end position="95"/>
    </location>
</feature>
<organism evidence="2 3">
    <name type="scientific">Filobasidium floriforme</name>
    <dbReference type="NCBI Taxonomy" id="5210"/>
    <lineage>
        <taxon>Eukaryota</taxon>
        <taxon>Fungi</taxon>
        <taxon>Dikarya</taxon>
        <taxon>Basidiomycota</taxon>
        <taxon>Agaricomycotina</taxon>
        <taxon>Tremellomycetes</taxon>
        <taxon>Filobasidiales</taxon>
        <taxon>Filobasidiaceae</taxon>
        <taxon>Filobasidium</taxon>
    </lineage>
</organism>
<feature type="compositionally biased region" description="Basic and acidic residues" evidence="1">
    <location>
        <begin position="113"/>
        <end position="128"/>
    </location>
</feature>
<feature type="region of interest" description="Disordered" evidence="1">
    <location>
        <begin position="83"/>
        <end position="167"/>
    </location>
</feature>
<dbReference type="Proteomes" id="UP000812966">
    <property type="component" value="Unassembled WGS sequence"/>
</dbReference>
<feature type="region of interest" description="Disordered" evidence="1">
    <location>
        <begin position="1"/>
        <end position="26"/>
    </location>
</feature>
<dbReference type="PANTHER" id="PTHR37450">
    <property type="entry name" value="CIPC PROTEIN"/>
    <property type="match status" value="1"/>
</dbReference>
<feature type="compositionally biased region" description="Acidic residues" evidence="1">
    <location>
        <begin position="1"/>
        <end position="10"/>
    </location>
</feature>
<evidence type="ECO:0000313" key="3">
    <source>
        <dbReference type="Proteomes" id="UP000812966"/>
    </source>
</evidence>
<keyword evidence="3" id="KW-1185">Reference proteome</keyword>
<proteinExistence type="predicted"/>
<gene>
    <name evidence="2" type="ORF">FFLO_01953</name>
</gene>
<name>A0A8K0NS92_9TREE</name>
<dbReference type="AlphaFoldDB" id="A0A8K0NS92"/>